<name>A0A919PWP8_9ACTN</name>
<dbReference type="AlphaFoldDB" id="A0A919PWP8"/>
<evidence type="ECO:0000259" key="2">
    <source>
        <dbReference type="Pfam" id="PF19999"/>
    </source>
</evidence>
<dbReference type="Pfam" id="PF19999">
    <property type="entry name" value="fvmX3"/>
    <property type="match status" value="1"/>
</dbReference>
<evidence type="ECO:0000313" key="4">
    <source>
        <dbReference type="Proteomes" id="UP000660611"/>
    </source>
</evidence>
<evidence type="ECO:0000256" key="1">
    <source>
        <dbReference type="SAM" id="MobiDB-lite"/>
    </source>
</evidence>
<feature type="domain" description="FtsH ternary system" evidence="2">
    <location>
        <begin position="1"/>
        <end position="79"/>
    </location>
</feature>
<protein>
    <recommendedName>
        <fullName evidence="2">FtsH ternary system domain-containing protein</fullName>
    </recommendedName>
</protein>
<comment type="caution">
    <text evidence="3">The sequence shown here is derived from an EMBL/GenBank/DDBJ whole genome shotgun (WGS) entry which is preliminary data.</text>
</comment>
<sequence>MRVRVRFRYRTDTGEVETFVVEDLHDGRPLPDHDARHDAAALAVGRVIDANPVMSEVVGETAPEPADAIHLPGSEEAPTARGEVHRS</sequence>
<proteinExistence type="predicted"/>
<gene>
    <name evidence="3" type="ORF">Dsi01nite_080440</name>
</gene>
<dbReference type="InterPro" id="IPR045481">
    <property type="entry name" value="fvmX3"/>
</dbReference>
<organism evidence="3 4">
    <name type="scientific">Dactylosporangium siamense</name>
    <dbReference type="NCBI Taxonomy" id="685454"/>
    <lineage>
        <taxon>Bacteria</taxon>
        <taxon>Bacillati</taxon>
        <taxon>Actinomycetota</taxon>
        <taxon>Actinomycetes</taxon>
        <taxon>Micromonosporales</taxon>
        <taxon>Micromonosporaceae</taxon>
        <taxon>Dactylosporangium</taxon>
    </lineage>
</organism>
<dbReference type="EMBL" id="BONQ01000126">
    <property type="protein sequence ID" value="GIG50003.1"/>
    <property type="molecule type" value="Genomic_DNA"/>
</dbReference>
<accession>A0A919PWP8</accession>
<evidence type="ECO:0000313" key="3">
    <source>
        <dbReference type="EMBL" id="GIG50003.1"/>
    </source>
</evidence>
<reference evidence="3" key="1">
    <citation type="submission" date="2021-01" db="EMBL/GenBank/DDBJ databases">
        <title>Whole genome shotgun sequence of Dactylosporangium siamense NBRC 106093.</title>
        <authorList>
            <person name="Komaki H."/>
            <person name="Tamura T."/>
        </authorList>
    </citation>
    <scope>NUCLEOTIDE SEQUENCE</scope>
    <source>
        <strain evidence="3">NBRC 106093</strain>
    </source>
</reference>
<keyword evidence="4" id="KW-1185">Reference proteome</keyword>
<dbReference type="RefSeq" id="WP_203851656.1">
    <property type="nucleotide sequence ID" value="NZ_BAAAVW010000029.1"/>
</dbReference>
<feature type="region of interest" description="Disordered" evidence="1">
    <location>
        <begin position="63"/>
        <end position="87"/>
    </location>
</feature>
<dbReference type="Proteomes" id="UP000660611">
    <property type="component" value="Unassembled WGS sequence"/>
</dbReference>